<reference evidence="11 12" key="1">
    <citation type="journal article" date="2017" name="PLoS ONE">
        <title>Development of a real-time PCR for detection of Staphylococcus pseudintermedius using a novel automated comparison of whole-genome sequences.</title>
        <authorList>
            <person name="Verstappen K.M."/>
            <person name="Huijbregts L."/>
            <person name="Spaninks M."/>
            <person name="Wagenaar J.A."/>
            <person name="Fluit A.C."/>
            <person name="Duim B."/>
        </authorList>
    </citation>
    <scope>NUCLEOTIDE SEQUENCE [LARGE SCALE GENOMIC DNA]</scope>
    <source>
        <strain evidence="11 12">215070706401-1</strain>
    </source>
</reference>
<feature type="compositionally biased region" description="Low complexity" evidence="8">
    <location>
        <begin position="188"/>
        <end position="211"/>
    </location>
</feature>
<feature type="domain" description="Gram-positive cocci surface proteins LPxTG" evidence="10">
    <location>
        <begin position="1209"/>
        <end position="1246"/>
    </location>
</feature>
<dbReference type="SUPFAM" id="SSF49401">
    <property type="entry name" value="Bacterial adhesins"/>
    <property type="match status" value="2"/>
</dbReference>
<dbReference type="Pfam" id="PF04650">
    <property type="entry name" value="YSIRK_signal"/>
    <property type="match status" value="1"/>
</dbReference>
<evidence type="ECO:0000256" key="3">
    <source>
        <dbReference type="ARBA" id="ARBA00022512"/>
    </source>
</evidence>
<keyword evidence="6" id="KW-0677">Repeat</keyword>
<feature type="region of interest" description="Disordered" evidence="8">
    <location>
        <begin position="670"/>
        <end position="692"/>
    </location>
</feature>
<feature type="region of interest" description="Disordered" evidence="8">
    <location>
        <begin position="1012"/>
        <end position="1220"/>
    </location>
</feature>
<dbReference type="EMBL" id="MWUU01000004">
    <property type="protein sequence ID" value="PCF56100.1"/>
    <property type="molecule type" value="Genomic_DNA"/>
</dbReference>
<proteinExistence type="inferred from homology"/>
<feature type="compositionally biased region" description="Polar residues" evidence="8">
    <location>
        <begin position="913"/>
        <end position="923"/>
    </location>
</feature>
<evidence type="ECO:0000256" key="7">
    <source>
        <dbReference type="ARBA" id="ARBA00023088"/>
    </source>
</evidence>
<dbReference type="Pfam" id="PF17210">
    <property type="entry name" value="SdrD_B"/>
    <property type="match status" value="4"/>
</dbReference>
<comment type="similarity">
    <text evidence="2">Belongs to the serine-aspartate repeat-containing protein (SDr) family.</text>
</comment>
<feature type="compositionally biased region" description="Pro residues" evidence="8">
    <location>
        <begin position="1059"/>
        <end position="1073"/>
    </location>
</feature>
<keyword evidence="9" id="KW-1133">Transmembrane helix</keyword>
<dbReference type="GO" id="GO:0007155">
    <property type="term" value="P:cell adhesion"/>
    <property type="evidence" value="ECO:0007669"/>
    <property type="project" value="InterPro"/>
</dbReference>
<dbReference type="InterPro" id="IPR019931">
    <property type="entry name" value="LPXTG_anchor"/>
</dbReference>
<keyword evidence="9" id="KW-0812">Transmembrane</keyword>
<dbReference type="Gene3D" id="2.60.40.1280">
    <property type="match status" value="1"/>
</dbReference>
<feature type="compositionally biased region" description="Polar residues" evidence="8">
    <location>
        <begin position="70"/>
        <end position="117"/>
    </location>
</feature>
<dbReference type="InterPro" id="IPR008966">
    <property type="entry name" value="Adhesion_dom_sf"/>
</dbReference>
<sequence length="1247" mass="134960">MKNPNSKYARTLSRFSIRKCSVGTASFLIGTVAFFGIHHEAFAAENSTTPVTVTQLQEGSNKASAEEQADSQTKVNETSIDESTATAEQPKTEIAPTQDQEVTEQEATPTEQTSDAASSEVKDSTTQAEESPKEADVAQTEEKQNEATETLQSESPDNTSNQEVEKESVNSTQEKPNAQQEAKTPSNSQITRSSQQDTSTTTSSPQTNDQQLPTNDEPSGETSTSNSTLNEQPTESTPIPDKTVKTEEVDATQNVVTASRQLKTVKGTTQLRAVNATAVTPAAAGGTNVNDKVTASDMGISESYIEPNNSGSFYLKSRFTVDGTVKEGDYFTVKMPNTVNTYGDTRYSPDYREELKNSNGDVIALGDYDVDTHTLTYRFTDAVNNLQNVSGSFNLTQFMDRQVAKESATYPLNYEIAGETLDTQINVHYGQYYRVGDSNLKSMITMEDPKTGEYEQYIYVNPLERPAYGTVVRVQGFQNDPATSNGQVNPDATQIKILKVADGQALNSSFGVDDSQYEDVTDQFETVYRDGENLADIFLGDLNGARYIIKVTSKEVSGSSEDLNLRSSMYTKNIYGQYDRLTWDNNIVKSTSSGNADGTEVSYQLGDKVWDDTNKNGIQDEGEVGIPGVKVTLKDKDGKVLEQTETNANGKYVFDNLKNGIYTVDFEAPEGYTASPQNQGNDALDSDGPTSAQGIISDGNNLTVDQGFYLTETPTRNVGDKVWEDLNKDGIQDDNEPGIANVKVTLTDADGNVVDTRTTDSKGNYLFENVKEGEYTITFETPEGYTPTITGQGTLEKDSNGASTRIFVETDDDLTIDSGFYKETPEPPAPTTHNIGDKVWEDLNKDGIQDDNEPGIANVTVTLTDADGNVVGTRTTDTNGNYLFEDVKPGEYTVTFETPEGYTPTQTGQGTTDNDSNGTSTKVTVGDSDDLSLDSGFYKETPEPPAPTTHNIGDKVWEDLNKDGIQNDNEPGIANVTVTLTDADGNVVGTRTTDDKGNYLFEDVKPGEYTVTFETPEGYTPTQTGQGTTDNDSNGTSTKVTVGDSDDLSLDSGFYKQTPEPPTEPDNPDPDQPTDPGQPDNPDPDQPTDPGQPDNPDPDQPTDPGQPDNPDPDQPTDPGQPDNPSPEQPSEPGQPNNPSPEQPSEPGQPNNPSPEQPSEPGQPNNPTPEQPNHPGVPSTQNPEQPGSTDATQSKTHGEKVNPSQPQKTLPETGETESHQGTLFGGILAALGALLFARKKRQDKKQSH</sequence>
<evidence type="ECO:0000313" key="12">
    <source>
        <dbReference type="Proteomes" id="UP000218335"/>
    </source>
</evidence>
<feature type="compositionally biased region" description="Polar residues" evidence="8">
    <location>
        <begin position="169"/>
        <end position="187"/>
    </location>
</feature>
<keyword evidence="5" id="KW-0732">Signal</keyword>
<evidence type="ECO:0000256" key="8">
    <source>
        <dbReference type="SAM" id="MobiDB-lite"/>
    </source>
</evidence>
<dbReference type="Gene3D" id="2.60.40.10">
    <property type="entry name" value="Immunoglobulins"/>
    <property type="match status" value="4"/>
</dbReference>
<dbReference type="PANTHER" id="PTHR23303">
    <property type="entry name" value="CARBOXYPEPTIDASE REGULATORY REGION-CONTAINING"/>
    <property type="match status" value="1"/>
</dbReference>
<organism evidence="11 12">
    <name type="scientific">Staphylococcus delphini</name>
    <dbReference type="NCBI Taxonomy" id="53344"/>
    <lineage>
        <taxon>Bacteria</taxon>
        <taxon>Bacillati</taxon>
        <taxon>Bacillota</taxon>
        <taxon>Bacilli</taxon>
        <taxon>Bacillales</taxon>
        <taxon>Staphylococcaceae</taxon>
        <taxon>Staphylococcus</taxon>
        <taxon>Staphylococcus intermedius group</taxon>
    </lineage>
</organism>
<dbReference type="InterPro" id="IPR013783">
    <property type="entry name" value="Ig-like_fold"/>
</dbReference>
<feature type="compositionally biased region" description="Polar residues" evidence="8">
    <location>
        <begin position="147"/>
        <end position="162"/>
    </location>
</feature>
<dbReference type="Proteomes" id="UP000218335">
    <property type="component" value="Unassembled WGS sequence"/>
</dbReference>
<feature type="compositionally biased region" description="Polar residues" evidence="8">
    <location>
        <begin position="53"/>
        <end position="63"/>
    </location>
</feature>
<dbReference type="InterPro" id="IPR011252">
    <property type="entry name" value="Fibrogen-bd_dom1"/>
</dbReference>
<comment type="subcellular location">
    <subcellularLocation>
        <location evidence="1">Secreted</location>
        <location evidence="1">Cell wall</location>
        <topology evidence="1">Peptidoglycan-anchor</topology>
    </subcellularLocation>
</comment>
<dbReference type="PROSITE" id="PS50847">
    <property type="entry name" value="GRAM_POS_ANCHORING"/>
    <property type="match status" value="1"/>
</dbReference>
<feature type="compositionally biased region" description="Low complexity" evidence="8">
    <location>
        <begin position="1014"/>
        <end position="1029"/>
    </location>
</feature>
<feature type="compositionally biased region" description="Basic and acidic residues" evidence="8">
    <location>
        <begin position="130"/>
        <end position="146"/>
    </location>
</feature>
<dbReference type="InterPro" id="IPR051417">
    <property type="entry name" value="SDr/BOS_complex"/>
</dbReference>
<keyword evidence="3" id="KW-0134">Cell wall</keyword>
<evidence type="ECO:0000256" key="9">
    <source>
        <dbReference type="SAM" id="Phobius"/>
    </source>
</evidence>
<protein>
    <submittedName>
        <fullName evidence="11">Adhesin</fullName>
    </submittedName>
</protein>
<dbReference type="AlphaFoldDB" id="A0A2A4GYK6"/>
<feature type="compositionally biased region" description="Polar residues" evidence="8">
    <location>
        <begin position="212"/>
        <end position="237"/>
    </location>
</feature>
<dbReference type="NCBIfam" id="TIGR01167">
    <property type="entry name" value="LPXTG_anchor"/>
    <property type="match status" value="1"/>
</dbReference>
<evidence type="ECO:0000313" key="11">
    <source>
        <dbReference type="EMBL" id="PCF56100.1"/>
    </source>
</evidence>
<keyword evidence="4" id="KW-0964">Secreted</keyword>
<feature type="compositionally biased region" description="Polar residues" evidence="8">
    <location>
        <begin position="1030"/>
        <end position="1040"/>
    </location>
</feature>
<dbReference type="InterPro" id="IPR011266">
    <property type="entry name" value="Adhesin_Fg-bd_dom_2"/>
</dbReference>
<evidence type="ECO:0000256" key="4">
    <source>
        <dbReference type="ARBA" id="ARBA00022525"/>
    </source>
</evidence>
<dbReference type="InterPro" id="IPR005877">
    <property type="entry name" value="YSIRK_signal_dom"/>
</dbReference>
<dbReference type="NCBIfam" id="TIGR01168">
    <property type="entry name" value="YSIRK_signal"/>
    <property type="match status" value="1"/>
</dbReference>
<name>A0A2A4GYK6_9STAP</name>
<feature type="compositionally biased region" description="Polar residues" evidence="8">
    <location>
        <begin position="1177"/>
        <end position="1194"/>
    </location>
</feature>
<dbReference type="Pfam" id="PF00746">
    <property type="entry name" value="Gram_pos_anchor"/>
    <property type="match status" value="1"/>
</dbReference>
<evidence type="ECO:0000259" key="10">
    <source>
        <dbReference type="PROSITE" id="PS50847"/>
    </source>
</evidence>
<accession>A0A2A4GYK6</accession>
<dbReference type="InterPro" id="IPR041171">
    <property type="entry name" value="SDR_Ig"/>
</dbReference>
<dbReference type="SUPFAM" id="SSF117074">
    <property type="entry name" value="Hypothetical protein PA1324"/>
    <property type="match status" value="4"/>
</dbReference>
<evidence type="ECO:0000256" key="1">
    <source>
        <dbReference type="ARBA" id="ARBA00004168"/>
    </source>
</evidence>
<dbReference type="PANTHER" id="PTHR23303:SF15">
    <property type="entry name" value="COLOSSIN-A"/>
    <property type="match status" value="1"/>
</dbReference>
<dbReference type="Pfam" id="PF10425">
    <property type="entry name" value="SdrG_C_C"/>
    <property type="match status" value="1"/>
</dbReference>
<dbReference type="Pfam" id="PF17961">
    <property type="entry name" value="Big_8"/>
    <property type="match status" value="1"/>
</dbReference>
<keyword evidence="7" id="KW-0572">Peptidoglycan-anchor</keyword>
<dbReference type="RefSeq" id="WP_096638079.1">
    <property type="nucleotide sequence ID" value="NZ_MWUU01000004.1"/>
</dbReference>
<feature type="region of interest" description="Disordered" evidence="8">
    <location>
        <begin position="898"/>
        <end position="929"/>
    </location>
</feature>
<evidence type="ECO:0000256" key="5">
    <source>
        <dbReference type="ARBA" id="ARBA00022729"/>
    </source>
</evidence>
<comment type="caution">
    <text evidence="11">The sequence shown here is derived from an EMBL/GenBank/DDBJ whole genome shotgun (WGS) entry which is preliminary data.</text>
</comment>
<evidence type="ECO:0000256" key="6">
    <source>
        <dbReference type="ARBA" id="ARBA00022737"/>
    </source>
</evidence>
<dbReference type="Gene3D" id="2.60.40.1290">
    <property type="match status" value="1"/>
</dbReference>
<keyword evidence="9" id="KW-0472">Membrane</keyword>
<evidence type="ECO:0000256" key="2">
    <source>
        <dbReference type="ARBA" id="ARBA00007257"/>
    </source>
</evidence>
<feature type="transmembrane region" description="Helical" evidence="9">
    <location>
        <begin position="1220"/>
        <end position="1236"/>
    </location>
</feature>
<dbReference type="InterPro" id="IPR033764">
    <property type="entry name" value="Sdr_B"/>
</dbReference>
<feature type="region of interest" description="Disordered" evidence="8">
    <location>
        <begin position="53"/>
        <end position="250"/>
    </location>
</feature>
<gene>
    <name evidence="11" type="ORF">B5C08_03995</name>
</gene>
<feature type="compositionally biased region" description="Low complexity" evidence="8">
    <location>
        <begin position="898"/>
        <end position="912"/>
    </location>
</feature>